<evidence type="ECO:0000313" key="8">
    <source>
        <dbReference type="EMBL" id="KAF0705737.1"/>
    </source>
</evidence>
<dbReference type="Pfam" id="PF14608">
    <property type="entry name" value="zf-CCCH_2"/>
    <property type="match status" value="2"/>
</dbReference>
<name>A0A485KET3_9STRA</name>
<dbReference type="Proteomes" id="UP000332933">
    <property type="component" value="Unassembled WGS sequence"/>
</dbReference>
<dbReference type="SUPFAM" id="SSF90229">
    <property type="entry name" value="CCCH zinc finger"/>
    <property type="match status" value="3"/>
</dbReference>
<evidence type="ECO:0000256" key="1">
    <source>
        <dbReference type="ARBA" id="ARBA00022723"/>
    </source>
</evidence>
<dbReference type="Gene3D" id="4.10.1000.10">
    <property type="entry name" value="Zinc finger, CCCH-type"/>
    <property type="match status" value="2"/>
</dbReference>
<dbReference type="EMBL" id="VJMH01003498">
    <property type="protein sequence ID" value="KAF0705737.1"/>
    <property type="molecule type" value="Genomic_DNA"/>
</dbReference>
<accession>A0A485KET3</accession>
<dbReference type="InterPro" id="IPR000571">
    <property type="entry name" value="Znf_CCCH"/>
</dbReference>
<protein>
    <submittedName>
        <fullName evidence="9">Aste57867_6969 protein</fullName>
    </submittedName>
</protein>
<gene>
    <name evidence="9" type="primary">Aste57867_6969</name>
    <name evidence="8" type="ORF">As57867_006947</name>
    <name evidence="9" type="ORF">ASTE57867_6969</name>
</gene>
<dbReference type="AlphaFoldDB" id="A0A485KET3"/>
<organism evidence="9 10">
    <name type="scientific">Aphanomyces stellatus</name>
    <dbReference type="NCBI Taxonomy" id="120398"/>
    <lineage>
        <taxon>Eukaryota</taxon>
        <taxon>Sar</taxon>
        <taxon>Stramenopiles</taxon>
        <taxon>Oomycota</taxon>
        <taxon>Saprolegniomycetes</taxon>
        <taxon>Saprolegniales</taxon>
        <taxon>Verrucalvaceae</taxon>
        <taxon>Aphanomyces</taxon>
    </lineage>
</organism>
<feature type="zinc finger region" description="C3H1-type" evidence="4">
    <location>
        <begin position="3"/>
        <end position="30"/>
    </location>
</feature>
<keyword evidence="1 4" id="KW-0479">Metal-binding</keyword>
<evidence type="ECO:0000256" key="6">
    <source>
        <dbReference type="SAM" id="MobiDB-lite"/>
    </source>
</evidence>
<evidence type="ECO:0000256" key="3">
    <source>
        <dbReference type="ARBA" id="ARBA00022833"/>
    </source>
</evidence>
<dbReference type="InterPro" id="IPR045072">
    <property type="entry name" value="MKRN-like"/>
</dbReference>
<evidence type="ECO:0000313" key="10">
    <source>
        <dbReference type="Proteomes" id="UP000332933"/>
    </source>
</evidence>
<feature type="domain" description="C3H1-type" evidence="7">
    <location>
        <begin position="33"/>
        <end position="60"/>
    </location>
</feature>
<feature type="zinc finger region" description="C3H1-type" evidence="4">
    <location>
        <begin position="252"/>
        <end position="279"/>
    </location>
</feature>
<dbReference type="GO" id="GO:0008270">
    <property type="term" value="F:zinc ion binding"/>
    <property type="evidence" value="ECO:0007669"/>
    <property type="project" value="UniProtKB-KW"/>
</dbReference>
<dbReference type="PANTHER" id="PTHR11224:SF10">
    <property type="entry name" value="IP09428P-RELATED"/>
    <property type="match status" value="1"/>
</dbReference>
<proteinExistence type="predicted"/>
<dbReference type="PROSITE" id="PS50103">
    <property type="entry name" value="ZF_C3H1"/>
    <property type="match status" value="3"/>
</dbReference>
<feature type="coiled-coil region" evidence="5">
    <location>
        <begin position="194"/>
        <end position="221"/>
    </location>
</feature>
<feature type="zinc finger region" description="C3H1-type" evidence="4">
    <location>
        <begin position="33"/>
        <end position="60"/>
    </location>
</feature>
<evidence type="ECO:0000313" key="9">
    <source>
        <dbReference type="EMBL" id="VFT83921.1"/>
    </source>
</evidence>
<keyword evidence="2 4" id="KW-0863">Zinc-finger</keyword>
<sequence length="316" mass="34982">MSFESKKICTFFLQNQCAKGATCRFQHTIPVKPKRAAACKFFRENKCTLGANCRFEHTLHSRDNSTDDASSFPHYLVSDSSLVSSPNTPAIVPTKLPLDQRTATHSDNSQPQSNLSQPKSDSGRIVKGEINGLTFQVEIVDPASIMALAPRREVDEETDYSYVEPEPMVAAMHASSASVRTDGSEDGHGFDPAQENDDAIAAAYQKQLDELEERVRAMQSGGNGGHHMHMPDMSDQFATNSDYSEYSDLQPAIPPKLCKFHQQGLCRYGDACIYSHASPIDPEEEARVNQELLDSQAVVIHPDRDTYISCRLVVCH</sequence>
<dbReference type="GO" id="GO:0000209">
    <property type="term" value="P:protein polyubiquitination"/>
    <property type="evidence" value="ECO:0007669"/>
    <property type="project" value="InterPro"/>
</dbReference>
<feature type="domain" description="C3H1-type" evidence="7">
    <location>
        <begin position="3"/>
        <end position="30"/>
    </location>
</feature>
<reference evidence="9 10" key="1">
    <citation type="submission" date="2019-03" db="EMBL/GenBank/DDBJ databases">
        <authorList>
            <person name="Gaulin E."/>
            <person name="Dumas B."/>
        </authorList>
    </citation>
    <scope>NUCLEOTIDE SEQUENCE [LARGE SCALE GENOMIC DNA]</scope>
    <source>
        <strain evidence="9">CBS 568.67</strain>
    </source>
</reference>
<feature type="domain" description="C3H1-type" evidence="7">
    <location>
        <begin position="252"/>
        <end position="279"/>
    </location>
</feature>
<dbReference type="Pfam" id="PF00642">
    <property type="entry name" value="zf-CCCH"/>
    <property type="match status" value="1"/>
</dbReference>
<dbReference type="GO" id="GO:0061630">
    <property type="term" value="F:ubiquitin protein ligase activity"/>
    <property type="evidence" value="ECO:0007669"/>
    <property type="project" value="InterPro"/>
</dbReference>
<dbReference type="InterPro" id="IPR036855">
    <property type="entry name" value="Znf_CCCH_sf"/>
</dbReference>
<dbReference type="EMBL" id="CAADRA010003510">
    <property type="protein sequence ID" value="VFT83921.1"/>
    <property type="molecule type" value="Genomic_DNA"/>
</dbReference>
<feature type="region of interest" description="Disordered" evidence="6">
    <location>
        <begin position="175"/>
        <end position="194"/>
    </location>
</feature>
<keyword evidence="5" id="KW-0175">Coiled coil</keyword>
<evidence type="ECO:0000256" key="5">
    <source>
        <dbReference type="SAM" id="Coils"/>
    </source>
</evidence>
<reference evidence="8" key="2">
    <citation type="submission" date="2019-06" db="EMBL/GenBank/DDBJ databases">
        <title>Genomics analysis of Aphanomyces spp. identifies a new class of oomycete effector associated with host adaptation.</title>
        <authorList>
            <person name="Gaulin E."/>
        </authorList>
    </citation>
    <scope>NUCLEOTIDE SEQUENCE</scope>
    <source>
        <strain evidence="8">CBS 578.67</strain>
    </source>
</reference>
<dbReference type="OrthoDB" id="250836at2759"/>
<evidence type="ECO:0000256" key="2">
    <source>
        <dbReference type="ARBA" id="ARBA00022771"/>
    </source>
</evidence>
<feature type="region of interest" description="Disordered" evidence="6">
    <location>
        <begin position="101"/>
        <end position="125"/>
    </location>
</feature>
<keyword evidence="10" id="KW-1185">Reference proteome</keyword>
<feature type="compositionally biased region" description="Polar residues" evidence="6">
    <location>
        <begin position="101"/>
        <end position="120"/>
    </location>
</feature>
<dbReference type="SMART" id="SM00356">
    <property type="entry name" value="ZnF_C3H1"/>
    <property type="match status" value="3"/>
</dbReference>
<evidence type="ECO:0000256" key="4">
    <source>
        <dbReference type="PROSITE-ProRule" id="PRU00723"/>
    </source>
</evidence>
<evidence type="ECO:0000259" key="7">
    <source>
        <dbReference type="PROSITE" id="PS50103"/>
    </source>
</evidence>
<dbReference type="PANTHER" id="PTHR11224">
    <property type="entry name" value="MAKORIN-RELATED"/>
    <property type="match status" value="1"/>
</dbReference>
<keyword evidence="3 4" id="KW-0862">Zinc</keyword>